<evidence type="ECO:0008006" key="4">
    <source>
        <dbReference type="Google" id="ProtNLM"/>
    </source>
</evidence>
<keyword evidence="3" id="KW-1185">Reference proteome</keyword>
<name>A0A4R5DH62_9BACT</name>
<dbReference type="EMBL" id="SMFL01000018">
    <property type="protein sequence ID" value="TDE09813.1"/>
    <property type="molecule type" value="Genomic_DNA"/>
</dbReference>
<evidence type="ECO:0000313" key="2">
    <source>
        <dbReference type="EMBL" id="TDE09813.1"/>
    </source>
</evidence>
<gene>
    <name evidence="2" type="ORF">E0F88_29935</name>
</gene>
<comment type="caution">
    <text evidence="2">The sequence shown here is derived from an EMBL/GenBank/DDBJ whole genome shotgun (WGS) entry which is preliminary data.</text>
</comment>
<reference evidence="2 3" key="1">
    <citation type="submission" date="2019-03" db="EMBL/GenBank/DDBJ databases">
        <title>Dyadobacter AR-3-6 sp. nov., isolated from arctic soil.</title>
        <authorList>
            <person name="Chaudhary D.K."/>
        </authorList>
    </citation>
    <scope>NUCLEOTIDE SEQUENCE [LARGE SCALE GENOMIC DNA]</scope>
    <source>
        <strain evidence="2 3">AR-3-6</strain>
    </source>
</reference>
<proteinExistence type="predicted"/>
<accession>A0A4R5DH62</accession>
<protein>
    <recommendedName>
        <fullName evidence="4">DUF5640 domain-containing protein</fullName>
    </recommendedName>
</protein>
<evidence type="ECO:0000256" key="1">
    <source>
        <dbReference type="SAM" id="SignalP"/>
    </source>
</evidence>
<feature type="chain" id="PRO_5020985549" description="DUF5640 domain-containing protein" evidence="1">
    <location>
        <begin position="23"/>
        <end position="101"/>
    </location>
</feature>
<sequence length="101" mass="11369">MKQILIILLGFFIISCSGNSQGDSVKNKYVGEWDKVKGKASTLTIYEENDGLFLKYSKGDKYPLKFEKEGNYYSAVTGFGATPLLIENNVLEINGTKYQKR</sequence>
<organism evidence="2 3">
    <name type="scientific">Dyadobacter psychrotolerans</name>
    <dbReference type="NCBI Taxonomy" id="2541721"/>
    <lineage>
        <taxon>Bacteria</taxon>
        <taxon>Pseudomonadati</taxon>
        <taxon>Bacteroidota</taxon>
        <taxon>Cytophagia</taxon>
        <taxon>Cytophagales</taxon>
        <taxon>Spirosomataceae</taxon>
        <taxon>Dyadobacter</taxon>
    </lineage>
</organism>
<evidence type="ECO:0000313" key="3">
    <source>
        <dbReference type="Proteomes" id="UP000294850"/>
    </source>
</evidence>
<dbReference type="PROSITE" id="PS51257">
    <property type="entry name" value="PROKAR_LIPOPROTEIN"/>
    <property type="match status" value="1"/>
</dbReference>
<dbReference type="OrthoDB" id="960186at2"/>
<keyword evidence="1" id="KW-0732">Signal</keyword>
<dbReference type="RefSeq" id="WP_131962016.1">
    <property type="nucleotide sequence ID" value="NZ_SMFL01000018.1"/>
</dbReference>
<dbReference type="Proteomes" id="UP000294850">
    <property type="component" value="Unassembled WGS sequence"/>
</dbReference>
<dbReference type="AlphaFoldDB" id="A0A4R5DH62"/>
<feature type="signal peptide" evidence="1">
    <location>
        <begin position="1"/>
        <end position="22"/>
    </location>
</feature>